<gene>
    <name evidence="2" type="ORF">AO501_23210</name>
</gene>
<protein>
    <submittedName>
        <fullName evidence="2">Uncharacterized protein</fullName>
    </submittedName>
</protein>
<organism evidence="2 3">
    <name type="scientific">Mycobacterium gordonae</name>
    <dbReference type="NCBI Taxonomy" id="1778"/>
    <lineage>
        <taxon>Bacteria</taxon>
        <taxon>Bacillati</taxon>
        <taxon>Actinomycetota</taxon>
        <taxon>Actinomycetes</taxon>
        <taxon>Mycobacteriales</taxon>
        <taxon>Mycobacteriaceae</taxon>
        <taxon>Mycobacterium</taxon>
    </lineage>
</organism>
<dbReference type="STRING" id="1778.A9W97_17515"/>
<comment type="caution">
    <text evidence="2">The sequence shown here is derived from an EMBL/GenBank/DDBJ whole genome shotgun (WGS) entry which is preliminary data.</text>
</comment>
<evidence type="ECO:0000313" key="2">
    <source>
        <dbReference type="EMBL" id="KQH75408.1"/>
    </source>
</evidence>
<dbReference type="EMBL" id="LKTM01000377">
    <property type="protein sequence ID" value="KQH75408.1"/>
    <property type="molecule type" value="Genomic_DNA"/>
</dbReference>
<proteinExistence type="predicted"/>
<dbReference type="Proteomes" id="UP000051677">
    <property type="component" value="Unassembled WGS sequence"/>
</dbReference>
<accession>A0A0Q2U3V6</accession>
<sequence length="227" mass="24497">MPPPAATANLPVRRPTNTPVHAGAYHGARGTGRAAQFSWQPHTPAEQWWQYSRDCAAALRAGLPPAPIDVYGPVLELGEHALLSTEIGYSRYCGTDSAYSPLPLIVAGRPAVMFGALAVQGALNHRRKATAERNAARQWRFHQTSSVIVTTDRLICSTVPHGQVSFWFAACTEFHPDLHHWTLTLAFESAPPVRLQGHAAPALSLWSAQGIFGDSGLADPRLAPLVS</sequence>
<name>A0A0Q2U3V6_MYCGO</name>
<reference evidence="2 3" key="1">
    <citation type="submission" date="2015-10" db="EMBL/GenBank/DDBJ databases">
        <title>Mycobacterium gordonae draft genome assembly.</title>
        <authorList>
            <person name="Ustinova V."/>
            <person name="Smirnova T."/>
            <person name="Blagodatskikh K."/>
            <person name="Varlamov D."/>
            <person name="Larionova E."/>
            <person name="Chernousova L."/>
        </authorList>
    </citation>
    <scope>NUCLEOTIDE SEQUENCE [LARGE SCALE GENOMIC DNA]</scope>
    <source>
        <strain evidence="2 3">CTRI 14-8773</strain>
    </source>
</reference>
<evidence type="ECO:0000256" key="1">
    <source>
        <dbReference type="SAM" id="MobiDB-lite"/>
    </source>
</evidence>
<evidence type="ECO:0000313" key="3">
    <source>
        <dbReference type="Proteomes" id="UP000051677"/>
    </source>
</evidence>
<feature type="region of interest" description="Disordered" evidence="1">
    <location>
        <begin position="1"/>
        <end position="20"/>
    </location>
</feature>
<dbReference type="AlphaFoldDB" id="A0A0Q2U3V6"/>